<proteinExistence type="predicted"/>
<evidence type="ECO:0000313" key="1">
    <source>
        <dbReference type="EMBL" id="BBG22974.1"/>
    </source>
</evidence>
<reference evidence="1 3" key="2">
    <citation type="journal article" date="2020" name="Int. J. Syst. Evol. Microbiol.">
        <title>Sulfuracidifex tepidarius gen. nov., sp. nov. and transfer of Sulfolobus metallicus Huber and Stetter 1992 to the genus Sulfuracidifex as Sulfuracidifex metallicus comb. nov.</title>
        <authorList>
            <person name="Itoh T."/>
            <person name="Miura T."/>
            <person name="Sakai H.D."/>
            <person name="Kato S."/>
            <person name="Ohkuma M."/>
            <person name="Takashina T."/>
        </authorList>
    </citation>
    <scope>NUCLEOTIDE SEQUENCE [LARGE SCALE GENOMIC DNA]</scope>
    <source>
        <strain evidence="1 3">IC-006</strain>
        <strain evidence="2">IC-007</strain>
    </source>
</reference>
<dbReference type="Proteomes" id="UP000322983">
    <property type="component" value="Chromosome"/>
</dbReference>
<dbReference type="RefSeq" id="WP_054846651.1">
    <property type="nucleotide sequence ID" value="NZ_AP018929.1"/>
</dbReference>
<dbReference type="EMBL" id="AP018929">
    <property type="protein sequence ID" value="BBG22974.1"/>
    <property type="molecule type" value="Genomic_DNA"/>
</dbReference>
<organism evidence="1 3">
    <name type="scientific">Sulfuracidifex tepidarius</name>
    <dbReference type="NCBI Taxonomy" id="1294262"/>
    <lineage>
        <taxon>Archaea</taxon>
        <taxon>Thermoproteota</taxon>
        <taxon>Thermoprotei</taxon>
        <taxon>Sulfolobales</taxon>
        <taxon>Sulfolobaceae</taxon>
        <taxon>Sulfuracidifex</taxon>
    </lineage>
</organism>
<protein>
    <submittedName>
        <fullName evidence="1">Uncharacterized protein</fullName>
    </submittedName>
</protein>
<dbReference type="STRING" id="1294262.GCA_001316085_02717"/>
<accession>A0A510DZS2</accession>
<evidence type="ECO:0000313" key="2">
    <source>
        <dbReference type="EMBL" id="BBG25735.1"/>
    </source>
</evidence>
<dbReference type="Proteomes" id="UP000325030">
    <property type="component" value="Chromosome"/>
</dbReference>
<dbReference type="KEGG" id="step:IC006_0258"/>
<dbReference type="OrthoDB" id="36347at2157"/>
<reference evidence="4" key="1">
    <citation type="submission" date="2018-09" db="EMBL/GenBank/DDBJ databases">
        <title>Complete Genome Sequencing of Sulfolobus sp. JCM 16834.</title>
        <authorList>
            <person name="Kato S."/>
            <person name="Itoh T."/>
            <person name="Ohkuma M."/>
        </authorList>
    </citation>
    <scope>NUCLEOTIDE SEQUENCE [LARGE SCALE GENOMIC DNA]</scope>
    <source>
        <strain evidence="4">IC-007</strain>
    </source>
</reference>
<name>A0A510DS45_9CREN</name>
<sequence>MTEYNLLNFNEVMAKITIMKVLNESESATFLVDDKLKGIVEEIAEELEMEKNEVKEGDVLKITVYPKMKDAVSKATLIEVDTDPKLAYNVIKDPTILIAIIPQIKSVTRMGENTYTLRIKWVLSWDTPLTVNTVSLKETSFTVKYNASQKIAIAKVSFGFDFLIFGISKEKCDIKIKEWYSGPFSSLAKGEIEKHLANAENQLPSLIIQHRS</sequence>
<dbReference type="EMBL" id="AP018930">
    <property type="protein sequence ID" value="BBG25735.1"/>
    <property type="molecule type" value="Genomic_DNA"/>
</dbReference>
<dbReference type="AlphaFoldDB" id="A0A510DS45"/>
<gene>
    <name evidence="1" type="ORF">IC006_0258</name>
    <name evidence="2" type="ORF">IC007_0240</name>
</gene>
<accession>A0A510DS45</accession>
<evidence type="ECO:0000313" key="3">
    <source>
        <dbReference type="Proteomes" id="UP000322983"/>
    </source>
</evidence>
<keyword evidence="3" id="KW-1185">Reference proteome</keyword>
<dbReference type="GeneID" id="41716745"/>
<evidence type="ECO:0000313" key="4">
    <source>
        <dbReference type="Proteomes" id="UP000325030"/>
    </source>
</evidence>